<organism evidence="3 4">
    <name type="scientific">Novosphingobium fluoreni</name>
    <dbReference type="NCBI Taxonomy" id="1391222"/>
    <lineage>
        <taxon>Bacteria</taxon>
        <taxon>Pseudomonadati</taxon>
        <taxon>Pseudomonadota</taxon>
        <taxon>Alphaproteobacteria</taxon>
        <taxon>Sphingomonadales</taxon>
        <taxon>Sphingomonadaceae</taxon>
        <taxon>Novosphingobium</taxon>
    </lineage>
</organism>
<keyword evidence="1" id="KW-1133">Transmembrane helix</keyword>
<evidence type="ECO:0000313" key="3">
    <source>
        <dbReference type="EMBL" id="MBB3939218.1"/>
    </source>
</evidence>
<name>A0A7W6BWH6_9SPHN</name>
<evidence type="ECO:0000313" key="4">
    <source>
        <dbReference type="Proteomes" id="UP000561459"/>
    </source>
</evidence>
<comment type="caution">
    <text evidence="3">The sequence shown here is derived from an EMBL/GenBank/DDBJ whole genome shotgun (WGS) entry which is preliminary data.</text>
</comment>
<sequence length="590" mass="59741">MSRVCATLQRLRRDDRGVVGPAVAVLAISLLAAAGVSMDLGLYYMDSRELRSATEAAALSAALNPAQAQQRATDYLVKNGYPVSVLKSTQVGYYCANVDARYPAGARFVAAANLADCPGSTVQNAVRLTTGKSSRRFITGILGEASPIPELAATASAARIDEAGIAVTSGHLTVTNTLLNSVNNLLGALIGIKLRLSTAEIEALMGGNVDAGKFFDALASRTGQSGTYDQLTRGTYGIGDIASAASTAAGDAATAAALRSFATATGNGYQVPLAGMFGLGVWKNMPVGGADGQPSLRAGLNAYQLITYAAQAGPGVVDASDLVNLLVPTSPGSSVRVVAVANNPSARARFAFGPAGETGAGTSMIRLQLDVSPAGVATLPMIVDVAAASATVTGIDCANQVEQNTQTRVTMTANSGLVNIYLGRLNKADGMSKLTPTLTKNDFDFTPLVDLRPVLWINAKAVVKPAVGESARTAVFGPGGAGTIGSPQAPGRPVIVGNTSQVGNTLGTLGSFLGGRNGGLQVCAILTGCVIDTSDSALLGSVGNVVNALGGVLNNSADPLLDNVLAALGVELGHASVWINGSRCGVPVLI</sequence>
<keyword evidence="1" id="KW-0472">Membrane</keyword>
<reference evidence="3 4" key="1">
    <citation type="submission" date="2020-08" db="EMBL/GenBank/DDBJ databases">
        <title>Genomic Encyclopedia of Type Strains, Phase IV (KMG-IV): sequencing the most valuable type-strain genomes for metagenomic binning, comparative biology and taxonomic classification.</title>
        <authorList>
            <person name="Goeker M."/>
        </authorList>
    </citation>
    <scope>NUCLEOTIDE SEQUENCE [LARGE SCALE GENOMIC DNA]</scope>
    <source>
        <strain evidence="3 4">DSM 27568</strain>
    </source>
</reference>
<dbReference type="Pfam" id="PF09977">
    <property type="entry name" value="Tad_C"/>
    <property type="match status" value="1"/>
</dbReference>
<evidence type="ECO:0000256" key="1">
    <source>
        <dbReference type="SAM" id="Phobius"/>
    </source>
</evidence>
<dbReference type="EMBL" id="JACIDY010000002">
    <property type="protein sequence ID" value="MBB3939218.1"/>
    <property type="molecule type" value="Genomic_DNA"/>
</dbReference>
<accession>A0A7W6BWH6</accession>
<evidence type="ECO:0000259" key="2">
    <source>
        <dbReference type="Pfam" id="PF09977"/>
    </source>
</evidence>
<dbReference type="InterPro" id="IPR018705">
    <property type="entry name" value="DUF2134_membrane"/>
</dbReference>
<protein>
    <submittedName>
        <fullName evidence="3">Putative membrane protein</fullName>
    </submittedName>
</protein>
<feature type="domain" description="DUF2134" evidence="2">
    <location>
        <begin position="56"/>
        <end position="155"/>
    </location>
</feature>
<dbReference type="AlphaFoldDB" id="A0A7W6BWH6"/>
<keyword evidence="4" id="KW-1185">Reference proteome</keyword>
<proteinExistence type="predicted"/>
<keyword evidence="1" id="KW-0812">Transmembrane</keyword>
<dbReference type="Proteomes" id="UP000561459">
    <property type="component" value="Unassembled WGS sequence"/>
</dbReference>
<feature type="transmembrane region" description="Helical" evidence="1">
    <location>
        <begin position="21"/>
        <end position="45"/>
    </location>
</feature>
<gene>
    <name evidence="3" type="ORF">GGR39_000858</name>
</gene>